<organism evidence="3 4">
    <name type="scientific">Merismopedia glauca CCAP 1448/3</name>
    <dbReference type="NCBI Taxonomy" id="1296344"/>
    <lineage>
        <taxon>Bacteria</taxon>
        <taxon>Bacillati</taxon>
        <taxon>Cyanobacteriota</taxon>
        <taxon>Cyanophyceae</taxon>
        <taxon>Synechococcales</taxon>
        <taxon>Merismopediaceae</taxon>
        <taxon>Merismopedia</taxon>
    </lineage>
</organism>
<dbReference type="Gene3D" id="3.90.1580.10">
    <property type="entry name" value="paralog of FGE (formylglycine-generating enzyme)"/>
    <property type="match status" value="1"/>
</dbReference>
<dbReference type="PROSITE" id="PS00107">
    <property type="entry name" value="PROTEIN_KINASE_ATP"/>
    <property type="match status" value="1"/>
</dbReference>
<dbReference type="GO" id="GO:0005524">
    <property type="term" value="F:ATP binding"/>
    <property type="evidence" value="ECO:0007669"/>
    <property type="project" value="UniProtKB-UniRule"/>
</dbReference>
<dbReference type="PANTHER" id="PTHR23150">
    <property type="entry name" value="SULFATASE MODIFYING FACTOR 1, 2"/>
    <property type="match status" value="1"/>
</dbReference>
<dbReference type="RefSeq" id="WP_106286745.1">
    <property type="nucleotide sequence ID" value="NZ_CAWNTC010000104.1"/>
</dbReference>
<evidence type="ECO:0000313" key="4">
    <source>
        <dbReference type="Proteomes" id="UP000238762"/>
    </source>
</evidence>
<keyword evidence="3" id="KW-0723">Serine/threonine-protein kinase</keyword>
<comment type="caution">
    <text evidence="3">The sequence shown here is derived from an EMBL/GenBank/DDBJ whole genome shotgun (WGS) entry which is preliminary data.</text>
</comment>
<dbReference type="PANTHER" id="PTHR23150:SF19">
    <property type="entry name" value="FORMYLGLYCINE-GENERATING ENZYME"/>
    <property type="match status" value="1"/>
</dbReference>
<dbReference type="SUPFAM" id="SSF56436">
    <property type="entry name" value="C-type lectin-like"/>
    <property type="match status" value="1"/>
</dbReference>
<dbReference type="InterPro" id="IPR016187">
    <property type="entry name" value="CTDL_fold"/>
</dbReference>
<name>A0A2T1CAA1_9CYAN</name>
<dbReference type="SUPFAM" id="SSF56112">
    <property type="entry name" value="Protein kinase-like (PK-like)"/>
    <property type="match status" value="1"/>
</dbReference>
<dbReference type="Proteomes" id="UP000238762">
    <property type="component" value="Unassembled WGS sequence"/>
</dbReference>
<dbReference type="Gene3D" id="1.10.510.10">
    <property type="entry name" value="Transferase(Phosphotransferase) domain 1"/>
    <property type="match status" value="1"/>
</dbReference>
<feature type="domain" description="Protein kinase" evidence="2">
    <location>
        <begin position="34"/>
        <end position="295"/>
    </location>
</feature>
<evidence type="ECO:0000259" key="2">
    <source>
        <dbReference type="PROSITE" id="PS50011"/>
    </source>
</evidence>
<keyword evidence="1" id="KW-0067">ATP-binding</keyword>
<dbReference type="EMBL" id="PVWJ01000002">
    <property type="protein sequence ID" value="PSB05200.1"/>
    <property type="molecule type" value="Genomic_DNA"/>
</dbReference>
<dbReference type="InterPro" id="IPR000719">
    <property type="entry name" value="Prot_kinase_dom"/>
</dbReference>
<reference evidence="3 4" key="2">
    <citation type="submission" date="2018-03" db="EMBL/GenBank/DDBJ databases">
        <title>The ancient ancestry and fast evolution of plastids.</title>
        <authorList>
            <person name="Moore K.R."/>
            <person name="Magnabosco C."/>
            <person name="Momper L."/>
            <person name="Gold D.A."/>
            <person name="Bosak T."/>
            <person name="Fournier G.P."/>
        </authorList>
    </citation>
    <scope>NUCLEOTIDE SEQUENCE [LARGE SCALE GENOMIC DNA]</scope>
    <source>
        <strain evidence="3 4">CCAP 1448/3</strain>
    </source>
</reference>
<reference evidence="3 4" key="1">
    <citation type="submission" date="2018-02" db="EMBL/GenBank/DDBJ databases">
        <authorList>
            <person name="Cohen D.B."/>
            <person name="Kent A.D."/>
        </authorList>
    </citation>
    <scope>NUCLEOTIDE SEQUENCE [LARGE SCALE GENOMIC DNA]</scope>
    <source>
        <strain evidence="3 4">CCAP 1448/3</strain>
    </source>
</reference>
<keyword evidence="3" id="KW-0808">Transferase</keyword>
<dbReference type="InterPro" id="IPR011009">
    <property type="entry name" value="Kinase-like_dom_sf"/>
</dbReference>
<dbReference type="InterPro" id="IPR005532">
    <property type="entry name" value="SUMF_dom"/>
</dbReference>
<protein>
    <submittedName>
        <fullName evidence="3">Serine/threonine protein kinase</fullName>
    </submittedName>
</protein>
<dbReference type="AlphaFoldDB" id="A0A2T1CAA1"/>
<gene>
    <name evidence="3" type="ORF">C7B64_00725</name>
</gene>
<dbReference type="Pfam" id="PF00069">
    <property type="entry name" value="Pkinase"/>
    <property type="match status" value="1"/>
</dbReference>
<dbReference type="PROSITE" id="PS50011">
    <property type="entry name" value="PROTEIN_KINASE_DOM"/>
    <property type="match status" value="1"/>
</dbReference>
<accession>A0A2T1CAA1</accession>
<dbReference type="GO" id="GO:0004674">
    <property type="term" value="F:protein serine/threonine kinase activity"/>
    <property type="evidence" value="ECO:0007669"/>
    <property type="project" value="UniProtKB-KW"/>
</dbReference>
<feature type="binding site" evidence="1">
    <location>
        <position position="65"/>
    </location>
    <ligand>
        <name>ATP</name>
        <dbReference type="ChEBI" id="CHEBI:30616"/>
    </ligand>
</feature>
<dbReference type="GO" id="GO:0120147">
    <property type="term" value="F:formylglycine-generating oxidase activity"/>
    <property type="evidence" value="ECO:0007669"/>
    <property type="project" value="TreeGrafter"/>
</dbReference>
<dbReference type="Pfam" id="PF03781">
    <property type="entry name" value="FGE-sulfatase"/>
    <property type="match status" value="1"/>
</dbReference>
<proteinExistence type="predicted"/>
<keyword evidence="4" id="KW-1185">Reference proteome</keyword>
<sequence length="639" mass="71945">MSYCLKPNCQKPQNPPESLFCLNCGSKLILRERYRALKVIGQGGFGKTFLAVDRDKPSKPRCVIKQFYPQAQGTDNAQKAAELFEREAVRLDDLGKHPQIPELLAHFTQDTHQYLVQQFIDGQNLAQILEKEGILKEAQIRHLLNSLLPVLQFIHDRDVIHRDIKPENIIQKNNGELVLVDFGAAKYATGTALIKTGTVIGTAEYIAPEQSRGKAVFTSDLYSLGVTCIHLLTGVSPFDLFDVGEDCWVWRQFLVDNPVNDDLGVILDNLIKNAANHRYKSGQEVIKILNDQPVKINRYSNFVPTNFEVLSTPVKKNYKKKRIQNSFSVSVFASPLQIFNFEVVRLNNTGEIIDKCARQAEFFAEHLGGEISLEMVAIPGGTFMMGSPDNEEERNDNESPQHQVTIAPFCMGKYPVTQEQFEAVMNYNPSRLKFHPNNDLFAGIFGIFVGNNSSRFQGNSQKKSVENVSWHEANEFCRKLSEKTGKNYRLPSEAEWEYAARAGTITPFHFGKTVTTEVANYKGIDWHYNGKTYIGSYGNAPKGSFREQTTEVGSFPPNAFGLYDIHGNIWEWCIDFWHENYNGAPSDGSVWESGGDSNSRTLRGGSWGLNPGNCRSALRYCLNPDNRSDSYGFRVVADV</sequence>
<keyword evidence="1" id="KW-0547">Nucleotide-binding</keyword>
<dbReference type="OrthoDB" id="3981129at2"/>
<keyword evidence="3" id="KW-0418">Kinase</keyword>
<dbReference type="InterPro" id="IPR051043">
    <property type="entry name" value="Sulfatase_Mod_Factor_Kinase"/>
</dbReference>
<dbReference type="SMART" id="SM00220">
    <property type="entry name" value="S_TKc"/>
    <property type="match status" value="1"/>
</dbReference>
<evidence type="ECO:0000256" key="1">
    <source>
        <dbReference type="PROSITE-ProRule" id="PRU10141"/>
    </source>
</evidence>
<dbReference type="CDD" id="cd14014">
    <property type="entry name" value="STKc_PknB_like"/>
    <property type="match status" value="1"/>
</dbReference>
<evidence type="ECO:0000313" key="3">
    <source>
        <dbReference type="EMBL" id="PSB05200.1"/>
    </source>
</evidence>
<dbReference type="InterPro" id="IPR017441">
    <property type="entry name" value="Protein_kinase_ATP_BS"/>
</dbReference>
<dbReference type="NCBIfam" id="NF045510">
    <property type="entry name" value="4Cys_prefix_kin"/>
    <property type="match status" value="1"/>
</dbReference>
<dbReference type="InterPro" id="IPR042095">
    <property type="entry name" value="SUMF_sf"/>
</dbReference>